<keyword evidence="11" id="KW-1185">Reference proteome</keyword>
<evidence type="ECO:0000256" key="8">
    <source>
        <dbReference type="ARBA" id="ARBA00037278"/>
    </source>
</evidence>
<dbReference type="PANTHER" id="PTHR31736">
    <property type="match status" value="1"/>
</dbReference>
<keyword evidence="7" id="KW-0624">Polysaccharide degradation</keyword>
<evidence type="ECO:0000256" key="2">
    <source>
        <dbReference type="ARBA" id="ARBA00022737"/>
    </source>
</evidence>
<keyword evidence="5" id="KW-0119">Carbohydrate metabolism</keyword>
<dbReference type="GO" id="GO:0000272">
    <property type="term" value="P:polysaccharide catabolic process"/>
    <property type="evidence" value="ECO:0007669"/>
    <property type="project" value="UniProtKB-KW"/>
</dbReference>
<evidence type="ECO:0000313" key="10">
    <source>
        <dbReference type="EMBL" id="PTQ93650.1"/>
    </source>
</evidence>
<keyword evidence="2" id="KW-0677">Repeat</keyword>
<protein>
    <submittedName>
        <fullName evidence="10">Glycosyl hydrolase family 28</fullName>
    </submittedName>
</protein>
<evidence type="ECO:0000256" key="4">
    <source>
        <dbReference type="ARBA" id="ARBA00023180"/>
    </source>
</evidence>
<dbReference type="PANTHER" id="PTHR31736:SF9">
    <property type="entry name" value="ENDO-XYLOGALACTURONAN HYDROLASE A-RELATED"/>
    <property type="match status" value="1"/>
</dbReference>
<dbReference type="EMBL" id="QAOQ01000008">
    <property type="protein sequence ID" value="PTQ93650.1"/>
    <property type="molecule type" value="Genomic_DNA"/>
</dbReference>
<evidence type="ECO:0000256" key="3">
    <source>
        <dbReference type="ARBA" id="ARBA00022801"/>
    </source>
</evidence>
<sequence length="485" mass="53634">MRYLKKNLTIRTPLIVILFLSVLISKGQAENILKVYSAPAGVAQNKSFAIKVRVPGGKWQDLPVYLINVDKVVDARHAEQNSSMAYFDFSGTVEVAVTYNKGTVESARIRPLSYNIQHQVDHKTVFFKLNKPANISVEINGNIFDNLHLFANPLEEVVPGAHDPNVIFFGPGYHQIAGGRLVVPSGKTVYIAGGAVVDGQIVIQNVTDVKVLGRGMLTQEPGKGVKIAWSKNVLIEGIFCGQCFTGGSENVTIKNIKSISYWQWGDGMNVVSSNNVLFDGVFNRNSDDCTTVYGSRGPYKGGCKNVVMKNSTLWADVAHPILIGTHGSTPKPVILEDLTYENLDILDHMEFQYDYQGCMSLNAGDSNLIRNVRFENIRVEDFRHGQLLNLRVFFNSKYCTSPGRGIENVIFKNVSYKGSNALTSIIAGYDDQRTIKNIVFDNLRINGQLITDKMPGKPGWYKTSDMAGFFVGEHVSGISFVESKD</sequence>
<keyword evidence="6 9" id="KW-0326">Glycosidase</keyword>
<dbReference type="SUPFAM" id="SSF51126">
    <property type="entry name" value="Pectin lyase-like"/>
    <property type="match status" value="1"/>
</dbReference>
<dbReference type="InterPro" id="IPR012334">
    <property type="entry name" value="Pectin_lyas_fold"/>
</dbReference>
<evidence type="ECO:0000256" key="1">
    <source>
        <dbReference type="ARBA" id="ARBA00008834"/>
    </source>
</evidence>
<evidence type="ECO:0000256" key="6">
    <source>
        <dbReference type="ARBA" id="ARBA00023295"/>
    </source>
</evidence>
<evidence type="ECO:0000256" key="9">
    <source>
        <dbReference type="RuleBase" id="RU361169"/>
    </source>
</evidence>
<name>A0A2T5J607_9SPHI</name>
<dbReference type="AlphaFoldDB" id="A0A2T5J607"/>
<comment type="caution">
    <text evidence="10">The sequence shown here is derived from an EMBL/GenBank/DDBJ whole genome shotgun (WGS) entry which is preliminary data.</text>
</comment>
<dbReference type="InterPro" id="IPR000743">
    <property type="entry name" value="Glyco_hydro_28"/>
</dbReference>
<dbReference type="Gene3D" id="2.160.20.10">
    <property type="entry name" value="Single-stranded right-handed beta-helix, Pectin lyase-like"/>
    <property type="match status" value="1"/>
</dbReference>
<dbReference type="InterPro" id="IPR011050">
    <property type="entry name" value="Pectin_lyase_fold/virulence"/>
</dbReference>
<dbReference type="Pfam" id="PF00295">
    <property type="entry name" value="Glyco_hydro_28"/>
    <property type="match status" value="1"/>
</dbReference>
<reference evidence="10 11" key="1">
    <citation type="submission" date="2018-04" db="EMBL/GenBank/DDBJ databases">
        <title>Genomic Encyclopedia of Archaeal and Bacterial Type Strains, Phase II (KMG-II): from individual species to whole genera.</title>
        <authorList>
            <person name="Goeker M."/>
        </authorList>
    </citation>
    <scope>NUCLEOTIDE SEQUENCE [LARGE SCALE GENOMIC DNA]</scope>
    <source>
        <strain evidence="10 11">DSM 26809</strain>
    </source>
</reference>
<evidence type="ECO:0000313" key="11">
    <source>
        <dbReference type="Proteomes" id="UP000244168"/>
    </source>
</evidence>
<accession>A0A2T5J607</accession>
<evidence type="ECO:0000256" key="7">
    <source>
        <dbReference type="ARBA" id="ARBA00023326"/>
    </source>
</evidence>
<keyword evidence="3 9" id="KW-0378">Hydrolase</keyword>
<dbReference type="GO" id="GO:0004650">
    <property type="term" value="F:polygalacturonase activity"/>
    <property type="evidence" value="ECO:0007669"/>
    <property type="project" value="InterPro"/>
</dbReference>
<proteinExistence type="inferred from homology"/>
<organism evidence="10 11">
    <name type="scientific">Mucilaginibacter yixingensis</name>
    <dbReference type="NCBI Taxonomy" id="1295612"/>
    <lineage>
        <taxon>Bacteria</taxon>
        <taxon>Pseudomonadati</taxon>
        <taxon>Bacteroidota</taxon>
        <taxon>Sphingobacteriia</taxon>
        <taxon>Sphingobacteriales</taxon>
        <taxon>Sphingobacteriaceae</taxon>
        <taxon>Mucilaginibacter</taxon>
    </lineage>
</organism>
<comment type="similarity">
    <text evidence="1 9">Belongs to the glycosyl hydrolase 28 family.</text>
</comment>
<keyword evidence="4" id="KW-0325">Glycoprotein</keyword>
<evidence type="ECO:0000256" key="5">
    <source>
        <dbReference type="ARBA" id="ARBA00023277"/>
    </source>
</evidence>
<comment type="function">
    <text evidence="8">Pectinolytic enzyme involved in the degradation of xylogalacturonan (xga), a galacturonan backbone heavily substituted with xylose, and which is one important component of the hairy regions of pectin. Activity requires a galacturonic acid backbone substituted with xylose.</text>
</comment>
<gene>
    <name evidence="10" type="ORF">C8P68_108113</name>
</gene>
<dbReference type="OrthoDB" id="9795222at2"/>
<dbReference type="Proteomes" id="UP000244168">
    <property type="component" value="Unassembled WGS sequence"/>
</dbReference>